<reference evidence="3 4" key="1">
    <citation type="journal article" date="2019" name="Int. J. Syst. Evol. Microbiol.">
        <title>The Global Catalogue of Microorganisms (GCM) 10K type strain sequencing project: providing services to taxonomists for standard genome sequencing and annotation.</title>
        <authorList>
            <consortium name="The Broad Institute Genomics Platform"/>
            <consortium name="The Broad Institute Genome Sequencing Center for Infectious Disease"/>
            <person name="Wu L."/>
            <person name="Ma J."/>
        </authorList>
    </citation>
    <scope>NUCLEOTIDE SEQUENCE [LARGE SCALE GENOMIC DNA]</scope>
    <source>
        <strain evidence="3 4">JCM 16009</strain>
    </source>
</reference>
<evidence type="ECO:0000259" key="2">
    <source>
        <dbReference type="Pfam" id="PF10145"/>
    </source>
</evidence>
<proteinExistence type="predicted"/>
<keyword evidence="1" id="KW-1188">Viral release from host cell</keyword>
<evidence type="ECO:0000256" key="1">
    <source>
        <dbReference type="ARBA" id="ARBA00022612"/>
    </source>
</evidence>
<comment type="caution">
    <text evidence="3">The sequence shown here is derived from an EMBL/GenBank/DDBJ whole genome shotgun (WGS) entry which is preliminary data.</text>
</comment>
<sequence length="1354" mass="137670">MEVVPIPGGKIEILVDPDLRTFPAKLEGGLRSSAGIASSAGKAIAAALGVGLLGAGAGIAAVVKVGNEFDSTLSRIQATSGASAAEMAKVSARARELGTDASLAGTSSSQAASAIEELAKAGLSVNDSMRVARDAIVLSRAGMLEGGEAASLLANTLSTYGLSAADATRVTDVFAAAANASTTDVRDLGESLKYVGPVTAGLKISLEDTTTALALLSTAGIKGSEAGTALRGVLASIAAPSGPAKKALNELGISAFDQTGKFRGLEAITSQLTAAKGRMTDQEFATAAAVAFGNEGMAAANVLATQGVGQFRDLGEAVRQQGAASKAAAANSQGLSGAMDELQGSAEDVALSIYDLIKGPLADLARGGADGLQNVSDLLAGKGIDAGGLERVLEAGRKVLVNLGVAAEPVRKGLSDLFASFERGNGATSIFTGTVTVLANGVEVLTRVLGPIGSLVGGLLSLFAGLPTPVQAAAAAFAAFKLAGSYLDNLRAKTTAIPTGLDGMRAAAVGAGTGLEGAATSSSKLVRAIDALKPDGLIRFNEQAKLQAQLASASGESVSKLGSYYAVAQQRAQGFTDAMARVKSAAEGSGTSISTAGAAVQVFSEKSATIAKAADSFTTVRDRILASGQAADGSIGAFTRLTGGIGGVAAASGSLVKTGLGGLIGALGGPWGLAITAGVTALGFLADAHRRTEADAAALVARQQELKGTLNETTGAITDNTRQNIAAKEVESGRAKTVNDLGVSTKLYVDALTGQTESQRLVTDSVTRGNRSLVEQNDNTKILLANLKDYGITLDDLNGYSLGNAASQDKVNAAIAKYARDVGPEAAAMLDIYGGKLKDAAAANKAIVDQLVQTNAMLTKSKEELLATQQAADIFAASMKLITEGGVFEGIARGGPLLASARDQLDKLGASAQRSALDIGKNALQMGSIEGAVAKGTAAMEQMRAQFIKAATDAGLSAAKARELADAAGLIPAVTEFQIKTNADETLTDLFQVNTMVANLPPGKSVVVDALTDEARSKLQSMGFEIKQLPNGSFEIVAHDQAARDALNSFIQVASTSTATVKVDADQKPANGKIQGTLDYGNGQVAKITLDAKPDPAHGAIDGTVTYGNKQIATITLNGNRVNADGTINAVVDYGNGRTAIIKVDAATAAAEAAINEAARRRTAYIDVVTQTHADGRAGGTGRPNTPQAMGGIVSPMAAGGIAQFAGGGYAYAGRKLRSMQGGLAKIVPPNTWRVVGDRLRDDEAYIPINASSRSRQIFEETARRMGYTVARAYADGGFAGRELARAVTLSAVQSSGGNFGPLVAEVRALRKDVTGLQRSVQVNFGDVIARPDENTADAVARRMRTVAALGIFR</sequence>
<dbReference type="InterPro" id="IPR010090">
    <property type="entry name" value="Phage_tape_meas"/>
</dbReference>
<dbReference type="Proteomes" id="UP001500449">
    <property type="component" value="Unassembled WGS sequence"/>
</dbReference>
<keyword evidence="4" id="KW-1185">Reference proteome</keyword>
<accession>A0ABN2NNI0</accession>
<dbReference type="NCBIfam" id="TIGR01760">
    <property type="entry name" value="tape_meas_TP901"/>
    <property type="match status" value="1"/>
</dbReference>
<dbReference type="Pfam" id="PF10145">
    <property type="entry name" value="PhageMin_Tail"/>
    <property type="match status" value="1"/>
</dbReference>
<protein>
    <recommendedName>
        <fullName evidence="2">Phage tail tape measure protein domain-containing protein</fullName>
    </recommendedName>
</protein>
<gene>
    <name evidence="3" type="ORF">GCM10009836_68960</name>
</gene>
<dbReference type="RefSeq" id="WP_344427091.1">
    <property type="nucleotide sequence ID" value="NZ_BAAAQK010000028.1"/>
</dbReference>
<dbReference type="PANTHER" id="PTHR37813">
    <property type="entry name" value="FELS-2 PROPHAGE PROTEIN"/>
    <property type="match status" value="1"/>
</dbReference>
<evidence type="ECO:0000313" key="3">
    <source>
        <dbReference type="EMBL" id="GAA1877779.1"/>
    </source>
</evidence>
<evidence type="ECO:0000313" key="4">
    <source>
        <dbReference type="Proteomes" id="UP001500449"/>
    </source>
</evidence>
<name>A0ABN2NNI0_9PSEU</name>
<feature type="domain" description="Phage tail tape measure protein" evidence="2">
    <location>
        <begin position="93"/>
        <end position="293"/>
    </location>
</feature>
<organism evidence="3 4">
    <name type="scientific">Pseudonocardia ailaonensis</name>
    <dbReference type="NCBI Taxonomy" id="367279"/>
    <lineage>
        <taxon>Bacteria</taxon>
        <taxon>Bacillati</taxon>
        <taxon>Actinomycetota</taxon>
        <taxon>Actinomycetes</taxon>
        <taxon>Pseudonocardiales</taxon>
        <taxon>Pseudonocardiaceae</taxon>
        <taxon>Pseudonocardia</taxon>
    </lineage>
</organism>
<dbReference type="EMBL" id="BAAAQK010000028">
    <property type="protein sequence ID" value="GAA1877779.1"/>
    <property type="molecule type" value="Genomic_DNA"/>
</dbReference>
<dbReference type="PANTHER" id="PTHR37813:SF1">
    <property type="entry name" value="FELS-2 PROPHAGE PROTEIN"/>
    <property type="match status" value="1"/>
</dbReference>